<evidence type="ECO:0000256" key="1">
    <source>
        <dbReference type="ARBA" id="ARBA00004141"/>
    </source>
</evidence>
<dbReference type="GO" id="GO:0016020">
    <property type="term" value="C:membrane"/>
    <property type="evidence" value="ECO:0007669"/>
    <property type="project" value="UniProtKB-SubCell"/>
</dbReference>
<dbReference type="Gene3D" id="1.20.1250.20">
    <property type="entry name" value="MFS general substrate transporter like domains"/>
    <property type="match status" value="2"/>
</dbReference>
<feature type="transmembrane region" description="Helical" evidence="6">
    <location>
        <begin position="327"/>
        <end position="350"/>
    </location>
</feature>
<dbReference type="InterPro" id="IPR020846">
    <property type="entry name" value="MFS_dom"/>
</dbReference>
<accession>A0A6A6C4Y3</accession>
<organism evidence="8 9">
    <name type="scientific">Zasmidium cellare ATCC 36951</name>
    <dbReference type="NCBI Taxonomy" id="1080233"/>
    <lineage>
        <taxon>Eukaryota</taxon>
        <taxon>Fungi</taxon>
        <taxon>Dikarya</taxon>
        <taxon>Ascomycota</taxon>
        <taxon>Pezizomycotina</taxon>
        <taxon>Dothideomycetes</taxon>
        <taxon>Dothideomycetidae</taxon>
        <taxon>Mycosphaerellales</taxon>
        <taxon>Mycosphaerellaceae</taxon>
        <taxon>Zasmidium</taxon>
    </lineage>
</organism>
<evidence type="ECO:0000256" key="4">
    <source>
        <dbReference type="ARBA" id="ARBA00022989"/>
    </source>
</evidence>
<feature type="domain" description="Major facilitator superfamily (MFS) profile" evidence="7">
    <location>
        <begin position="48"/>
        <end position="476"/>
    </location>
</feature>
<feature type="transmembrane region" description="Helical" evidence="6">
    <location>
        <begin position="357"/>
        <end position="377"/>
    </location>
</feature>
<dbReference type="GeneID" id="54571809"/>
<comment type="subcellular location">
    <subcellularLocation>
        <location evidence="1">Membrane</location>
        <topology evidence="1">Multi-pass membrane protein</topology>
    </subcellularLocation>
</comment>
<feature type="transmembrane region" description="Helical" evidence="6">
    <location>
        <begin position="449"/>
        <end position="471"/>
    </location>
</feature>
<dbReference type="RefSeq" id="XP_033661811.1">
    <property type="nucleotide sequence ID" value="XM_033818537.1"/>
</dbReference>
<evidence type="ECO:0000313" key="8">
    <source>
        <dbReference type="EMBL" id="KAF2160922.1"/>
    </source>
</evidence>
<feature type="transmembrane region" description="Helical" evidence="6">
    <location>
        <begin position="416"/>
        <end position="437"/>
    </location>
</feature>
<feature type="transmembrane region" description="Helical" evidence="6">
    <location>
        <begin position="134"/>
        <end position="153"/>
    </location>
</feature>
<dbReference type="Pfam" id="PF07690">
    <property type="entry name" value="MFS_1"/>
    <property type="match status" value="1"/>
</dbReference>
<proteinExistence type="predicted"/>
<feature type="transmembrane region" description="Helical" evidence="6">
    <location>
        <begin position="191"/>
        <end position="210"/>
    </location>
</feature>
<dbReference type="Proteomes" id="UP000799537">
    <property type="component" value="Unassembled WGS sequence"/>
</dbReference>
<feature type="transmembrane region" description="Helical" evidence="6">
    <location>
        <begin position="383"/>
        <end position="404"/>
    </location>
</feature>
<reference evidence="8" key="1">
    <citation type="journal article" date="2020" name="Stud. Mycol.">
        <title>101 Dothideomycetes genomes: a test case for predicting lifestyles and emergence of pathogens.</title>
        <authorList>
            <person name="Haridas S."/>
            <person name="Albert R."/>
            <person name="Binder M."/>
            <person name="Bloem J."/>
            <person name="Labutti K."/>
            <person name="Salamov A."/>
            <person name="Andreopoulos B."/>
            <person name="Baker S."/>
            <person name="Barry K."/>
            <person name="Bills G."/>
            <person name="Bluhm B."/>
            <person name="Cannon C."/>
            <person name="Castanera R."/>
            <person name="Culley D."/>
            <person name="Daum C."/>
            <person name="Ezra D."/>
            <person name="Gonzalez J."/>
            <person name="Henrissat B."/>
            <person name="Kuo A."/>
            <person name="Liang C."/>
            <person name="Lipzen A."/>
            <person name="Lutzoni F."/>
            <person name="Magnuson J."/>
            <person name="Mondo S."/>
            <person name="Nolan M."/>
            <person name="Ohm R."/>
            <person name="Pangilinan J."/>
            <person name="Park H.-J."/>
            <person name="Ramirez L."/>
            <person name="Alfaro M."/>
            <person name="Sun H."/>
            <person name="Tritt A."/>
            <person name="Yoshinaga Y."/>
            <person name="Zwiers L.-H."/>
            <person name="Turgeon B."/>
            <person name="Goodwin S."/>
            <person name="Spatafora J."/>
            <person name="Crous P."/>
            <person name="Grigoriev I."/>
        </authorList>
    </citation>
    <scope>NUCLEOTIDE SEQUENCE</scope>
    <source>
        <strain evidence="8">ATCC 36951</strain>
    </source>
</reference>
<evidence type="ECO:0000256" key="2">
    <source>
        <dbReference type="ARBA" id="ARBA00022448"/>
    </source>
</evidence>
<dbReference type="InterPro" id="IPR011701">
    <property type="entry name" value="MFS"/>
</dbReference>
<dbReference type="EMBL" id="ML993622">
    <property type="protein sequence ID" value="KAF2160922.1"/>
    <property type="molecule type" value="Genomic_DNA"/>
</dbReference>
<dbReference type="GO" id="GO:0022857">
    <property type="term" value="F:transmembrane transporter activity"/>
    <property type="evidence" value="ECO:0007669"/>
    <property type="project" value="InterPro"/>
</dbReference>
<feature type="transmembrane region" description="Helical" evidence="6">
    <location>
        <begin position="159"/>
        <end position="179"/>
    </location>
</feature>
<evidence type="ECO:0000256" key="6">
    <source>
        <dbReference type="SAM" id="Phobius"/>
    </source>
</evidence>
<dbReference type="OrthoDB" id="1932925at2759"/>
<feature type="transmembrane region" description="Helical" evidence="6">
    <location>
        <begin position="291"/>
        <end position="315"/>
    </location>
</feature>
<evidence type="ECO:0000313" key="9">
    <source>
        <dbReference type="Proteomes" id="UP000799537"/>
    </source>
</evidence>
<dbReference type="SUPFAM" id="SSF103473">
    <property type="entry name" value="MFS general substrate transporter"/>
    <property type="match status" value="1"/>
</dbReference>
<protein>
    <recommendedName>
        <fullName evidence="7">Major facilitator superfamily (MFS) profile domain-containing protein</fullName>
    </recommendedName>
</protein>
<feature type="transmembrane region" description="Helical" evidence="6">
    <location>
        <begin position="100"/>
        <end position="122"/>
    </location>
</feature>
<keyword evidence="5 6" id="KW-0472">Membrane</keyword>
<sequence>MPEDQAKSHDEANDHIENTHDISKTADAAVLSSVAEERSCLRRLDLWLLPFILFTYALQYTDKVILNGASQFGIVQDLHLYEIKGYDPKTHQPVQDLHRFSLATLIFYWGYLAGVLPAAFLAQKLLLGKFLSATVVLWGAVTMLTVMVSSYPGFMVQRFFLGVCESGAGPGLSLMIAMFWKRDEQPLRYAVWYVSNGIGGFVGPMLVYGIGHIHGGLRPWKYQYLILGAVTVAWGVLMVFILPDNPRSARFLKQRERDVAVARIQSEQLSEENKTVKLHQIVEALKDPKTWLTVMSTFCIHFVNGAVSGFGAIIVRSFGYGQFKSVLLTGCAGLYLLVMLIIAGIAGSYIRHSRTYIWCLVEAPVIVGAALIWNVSWTSERSAALAGFFLLSTFAPAYTMLLSLVGSNTGGYTKKVFMMGLVWSVYCISNGVAPLFVQTTEAAEQYPSMFKAVIVTASISVCCPLLMRVYLVRENKKRDQNSGLAFTHSNTAGDLTDKENLHFRYAL</sequence>
<dbReference type="AlphaFoldDB" id="A0A6A6C4Y3"/>
<keyword evidence="3 6" id="KW-0812">Transmembrane</keyword>
<evidence type="ECO:0000259" key="7">
    <source>
        <dbReference type="PROSITE" id="PS50850"/>
    </source>
</evidence>
<keyword evidence="4 6" id="KW-1133">Transmembrane helix</keyword>
<dbReference type="InterPro" id="IPR036259">
    <property type="entry name" value="MFS_trans_sf"/>
</dbReference>
<keyword evidence="9" id="KW-1185">Reference proteome</keyword>
<feature type="transmembrane region" description="Helical" evidence="6">
    <location>
        <begin position="222"/>
        <end position="243"/>
    </location>
</feature>
<gene>
    <name evidence="8" type="ORF">M409DRAFT_70017</name>
</gene>
<dbReference type="PANTHER" id="PTHR43791">
    <property type="entry name" value="PERMEASE-RELATED"/>
    <property type="match status" value="1"/>
</dbReference>
<evidence type="ECO:0000256" key="3">
    <source>
        <dbReference type="ARBA" id="ARBA00022692"/>
    </source>
</evidence>
<evidence type="ECO:0000256" key="5">
    <source>
        <dbReference type="ARBA" id="ARBA00023136"/>
    </source>
</evidence>
<name>A0A6A6C4Y3_ZASCE</name>
<dbReference type="PROSITE" id="PS50850">
    <property type="entry name" value="MFS"/>
    <property type="match status" value="1"/>
</dbReference>
<keyword evidence="2" id="KW-0813">Transport</keyword>
<dbReference type="PANTHER" id="PTHR43791:SF36">
    <property type="entry name" value="TRANSPORTER, PUTATIVE (AFU_ORTHOLOGUE AFUA_6G08340)-RELATED"/>
    <property type="match status" value="1"/>
</dbReference>